<feature type="transmembrane region" description="Helical" evidence="1">
    <location>
        <begin position="51"/>
        <end position="70"/>
    </location>
</feature>
<feature type="transmembrane region" description="Helical" evidence="1">
    <location>
        <begin position="158"/>
        <end position="176"/>
    </location>
</feature>
<evidence type="ECO:0000259" key="2">
    <source>
        <dbReference type="Pfam" id="PF00892"/>
    </source>
</evidence>
<feature type="transmembrane region" description="Helical" evidence="1">
    <location>
        <begin position="246"/>
        <end position="268"/>
    </location>
</feature>
<feature type="transmembrane region" description="Helical" evidence="1">
    <location>
        <begin position="216"/>
        <end position="240"/>
    </location>
</feature>
<dbReference type="PANTHER" id="PTHR19346">
    <property type="entry name" value="SUGAR PHOSPHATE TRANSPORTER DOMAIN-CONTAINING PROTEIN"/>
    <property type="match status" value="1"/>
</dbReference>
<dbReference type="Pfam" id="PF00892">
    <property type="entry name" value="EamA"/>
    <property type="match status" value="1"/>
</dbReference>
<keyword evidence="1" id="KW-1133">Transmembrane helix</keyword>
<organism evidence="3 4">
    <name type="scientific">Bursaphelenchus xylophilus</name>
    <name type="common">Pinewood nematode worm</name>
    <name type="synonym">Aphelenchoides xylophilus</name>
    <dbReference type="NCBI Taxonomy" id="6326"/>
    <lineage>
        <taxon>Eukaryota</taxon>
        <taxon>Metazoa</taxon>
        <taxon>Ecdysozoa</taxon>
        <taxon>Nematoda</taxon>
        <taxon>Chromadorea</taxon>
        <taxon>Rhabditida</taxon>
        <taxon>Tylenchina</taxon>
        <taxon>Tylenchomorpha</taxon>
        <taxon>Aphelenchoidea</taxon>
        <taxon>Aphelenchoididae</taxon>
        <taxon>Bursaphelenchus</taxon>
    </lineage>
</organism>
<feature type="transmembrane region" description="Helical" evidence="1">
    <location>
        <begin position="127"/>
        <end position="151"/>
    </location>
</feature>
<dbReference type="InterPro" id="IPR000620">
    <property type="entry name" value="EamA_dom"/>
</dbReference>
<accession>A0A1I7S2S6</accession>
<dbReference type="InterPro" id="IPR026505">
    <property type="entry name" value="Solute_c_fam_35_mem_F3/F4"/>
</dbReference>
<dbReference type="PANTHER" id="PTHR19346:SF4">
    <property type="entry name" value="SUGAR PHOSPHATE TRANSPORTER DOMAIN-CONTAINING PROTEIN"/>
    <property type="match status" value="1"/>
</dbReference>
<dbReference type="GO" id="GO:0016020">
    <property type="term" value="C:membrane"/>
    <property type="evidence" value="ECO:0007669"/>
    <property type="project" value="InterPro"/>
</dbReference>
<feature type="transmembrane region" description="Helical" evidence="1">
    <location>
        <begin position="12"/>
        <end position="31"/>
    </location>
</feature>
<proteinExistence type="predicted"/>
<protein>
    <submittedName>
        <fullName evidence="4">EamA domain-containing protein</fullName>
    </submittedName>
</protein>
<feature type="transmembrane region" description="Helical" evidence="1">
    <location>
        <begin position="306"/>
        <end position="325"/>
    </location>
</feature>
<dbReference type="Gene3D" id="1.10.3730.20">
    <property type="match status" value="1"/>
</dbReference>
<feature type="transmembrane region" description="Helical" evidence="1">
    <location>
        <begin position="182"/>
        <end position="204"/>
    </location>
</feature>
<evidence type="ECO:0000313" key="4">
    <source>
        <dbReference type="WBParaSite" id="BXY_0730600.1"/>
    </source>
</evidence>
<feature type="transmembrane region" description="Helical" evidence="1">
    <location>
        <begin position="280"/>
        <end position="300"/>
    </location>
</feature>
<name>A0A1I7S2S6_BURXY</name>
<sequence>MVYSSHGGNSSLLTFLSIFVALAIALTSTFAGQFAKSALTLDEKLFSAPYSMTYLNTLFMIPLYPIYLLIKKNFTQTTVKTVHKDAVKLLEDRKGSRYPNWTILIAGLIILAGWIAPNYIFVVSLKFISVSAATSINSLNAALVFIISIIWLKEAFSWFKACGVLLSIAGVVLVSMDSNFTGSITGVILVLSCALCIALYNTTFKKVFGDLTFSQVLFFLSLLGLTNLIFNTLPAVLMIYFDLDRIVWTAVPWTAIFANALLATLFNISVNFGIAILNPLVVSIGILMGIPISAAVDILLRDLQAGLTILIGGVLISLGFCLNTLPFDEWIGKRNSVVDKRKHQAV</sequence>
<dbReference type="WBParaSite" id="BXY_0730600.1">
    <property type="protein sequence ID" value="BXY_0730600.1"/>
    <property type="gene ID" value="BXY_0730600"/>
</dbReference>
<evidence type="ECO:0000313" key="3">
    <source>
        <dbReference type="Proteomes" id="UP000095284"/>
    </source>
</evidence>
<feature type="transmembrane region" description="Helical" evidence="1">
    <location>
        <begin position="101"/>
        <end position="121"/>
    </location>
</feature>
<dbReference type="SUPFAM" id="SSF103481">
    <property type="entry name" value="Multidrug resistance efflux transporter EmrE"/>
    <property type="match status" value="1"/>
</dbReference>
<keyword evidence="1" id="KW-0472">Membrane</keyword>
<evidence type="ECO:0000256" key="1">
    <source>
        <dbReference type="SAM" id="Phobius"/>
    </source>
</evidence>
<dbReference type="Proteomes" id="UP000095284">
    <property type="component" value="Unplaced"/>
</dbReference>
<dbReference type="InterPro" id="IPR037185">
    <property type="entry name" value="EmrE-like"/>
</dbReference>
<feature type="domain" description="EamA" evidence="2">
    <location>
        <begin position="18"/>
        <end position="176"/>
    </location>
</feature>
<dbReference type="eggNOG" id="KOG4314">
    <property type="taxonomic scope" value="Eukaryota"/>
</dbReference>
<keyword evidence="1" id="KW-0812">Transmembrane</keyword>
<reference evidence="4" key="1">
    <citation type="submission" date="2016-11" db="UniProtKB">
        <authorList>
            <consortium name="WormBaseParasite"/>
        </authorList>
    </citation>
    <scope>IDENTIFICATION</scope>
</reference>
<dbReference type="AlphaFoldDB" id="A0A1I7S2S6"/>